<evidence type="ECO:0000256" key="6">
    <source>
        <dbReference type="ARBA" id="ARBA00022679"/>
    </source>
</evidence>
<proteinExistence type="inferred from homology"/>
<evidence type="ECO:0000256" key="15">
    <source>
        <dbReference type="PIRNR" id="PIRNR004491"/>
    </source>
</evidence>
<evidence type="ECO:0000256" key="7">
    <source>
        <dbReference type="ARBA" id="ARBA00022695"/>
    </source>
</evidence>
<dbReference type="Pfam" id="PF06574">
    <property type="entry name" value="FAD_syn"/>
    <property type="match status" value="1"/>
</dbReference>
<dbReference type="EC" id="2.7.7.2" evidence="15"/>
<keyword evidence="6 15" id="KW-0808">Transferase</keyword>
<dbReference type="SUPFAM" id="SSF52374">
    <property type="entry name" value="Nucleotidylyl transferase"/>
    <property type="match status" value="1"/>
</dbReference>
<dbReference type="GO" id="GO:0009398">
    <property type="term" value="P:FMN biosynthetic process"/>
    <property type="evidence" value="ECO:0007669"/>
    <property type="project" value="UniProtKB-UniRule"/>
</dbReference>
<evidence type="ECO:0000256" key="9">
    <source>
        <dbReference type="ARBA" id="ARBA00022777"/>
    </source>
</evidence>
<dbReference type="SMART" id="SM00904">
    <property type="entry name" value="Flavokinase"/>
    <property type="match status" value="1"/>
</dbReference>
<dbReference type="InterPro" id="IPR015865">
    <property type="entry name" value="Riboflavin_kinase_bac/euk"/>
</dbReference>
<dbReference type="SUPFAM" id="SSF82114">
    <property type="entry name" value="Riboflavin kinase-like"/>
    <property type="match status" value="1"/>
</dbReference>
<dbReference type="FunFam" id="3.40.50.620:FF:000021">
    <property type="entry name" value="Riboflavin biosynthesis protein"/>
    <property type="match status" value="1"/>
</dbReference>
<keyword evidence="9 15" id="KW-0418">Kinase</keyword>
<keyword evidence="11 15" id="KW-0067">ATP-binding</keyword>
<dbReference type="GO" id="GO:0005524">
    <property type="term" value="F:ATP binding"/>
    <property type="evidence" value="ECO:0007669"/>
    <property type="project" value="UniProtKB-UniRule"/>
</dbReference>
<evidence type="ECO:0000256" key="12">
    <source>
        <dbReference type="ARBA" id="ARBA00023268"/>
    </source>
</evidence>
<dbReference type="RefSeq" id="WP_102196625.1">
    <property type="nucleotide sequence ID" value="NZ_NIPR01000039.1"/>
</dbReference>
<evidence type="ECO:0000256" key="1">
    <source>
        <dbReference type="ARBA" id="ARBA00002121"/>
    </source>
</evidence>
<comment type="caution">
    <text evidence="17">The sequence shown here is derived from an EMBL/GenBank/DDBJ whole genome shotgun (WGS) entry which is preliminary data.</text>
</comment>
<dbReference type="EMBL" id="NIPR01000039">
    <property type="protein sequence ID" value="PMD68418.1"/>
    <property type="molecule type" value="Genomic_DNA"/>
</dbReference>
<comment type="pathway">
    <text evidence="3 15">Cofactor biosynthesis; FMN biosynthesis; FMN from riboflavin (ATP route): step 1/1.</text>
</comment>
<keyword evidence="7 15" id="KW-0548">Nucleotidyltransferase</keyword>
<dbReference type="Gene3D" id="2.40.30.30">
    <property type="entry name" value="Riboflavin kinase-like"/>
    <property type="match status" value="1"/>
</dbReference>
<dbReference type="FunFam" id="2.40.30.30:FF:000003">
    <property type="entry name" value="Riboflavin biosynthesis protein"/>
    <property type="match status" value="1"/>
</dbReference>
<dbReference type="Gene3D" id="3.40.50.620">
    <property type="entry name" value="HUPs"/>
    <property type="match status" value="1"/>
</dbReference>
<evidence type="ECO:0000256" key="3">
    <source>
        <dbReference type="ARBA" id="ARBA00005201"/>
    </source>
</evidence>
<evidence type="ECO:0000256" key="14">
    <source>
        <dbReference type="ARBA" id="ARBA00049494"/>
    </source>
</evidence>
<dbReference type="AlphaFoldDB" id="A0A2N7ASU2"/>
<sequence length="311" mass="35378">MQIINVKHPLLEKQRPTADTALIMGFFDGVHLGHQKVIKTGVQTAKEHNLKSVLLTFDRSPRTVYQHETDHKYLSTMSRKAELVEQLGVDYLYFVEFSEDFARLKPQEFVDEYMIDLKAKYVIAGFDYTYGKKDIANMQTLPEYSRGKFEVITVPEQIIDGQKIGSSAIKQFISDGKIEEASKFLGYSYQNQGVVVHGLQRGRTLGYPTANISTKGDQVLPAIGVYATRIKVGDTWYNAMTSVGYNITFKENTGITIEANVFDFDKDIYDQKVVIEWVKYLRGEIKFDGADGLIKQLELDKRNSLVILSKK</sequence>
<keyword evidence="10 15" id="KW-0274">FAD</keyword>
<evidence type="ECO:0000256" key="5">
    <source>
        <dbReference type="ARBA" id="ARBA00022643"/>
    </source>
</evidence>
<comment type="catalytic activity">
    <reaction evidence="13 15">
        <text>riboflavin + ATP = FMN + ADP + H(+)</text>
        <dbReference type="Rhea" id="RHEA:14357"/>
        <dbReference type="ChEBI" id="CHEBI:15378"/>
        <dbReference type="ChEBI" id="CHEBI:30616"/>
        <dbReference type="ChEBI" id="CHEBI:57986"/>
        <dbReference type="ChEBI" id="CHEBI:58210"/>
        <dbReference type="ChEBI" id="CHEBI:456216"/>
        <dbReference type="EC" id="2.7.1.26"/>
    </reaction>
</comment>
<dbReference type="Pfam" id="PF01687">
    <property type="entry name" value="Flavokinase"/>
    <property type="match status" value="1"/>
</dbReference>
<protein>
    <recommendedName>
        <fullName evidence="15">Riboflavin biosynthesis protein</fullName>
    </recommendedName>
    <domain>
        <recommendedName>
            <fullName evidence="15">Riboflavin kinase</fullName>
            <ecNumber evidence="15">2.7.1.26</ecNumber>
        </recommendedName>
        <alternativeName>
            <fullName evidence="15">Flavokinase</fullName>
        </alternativeName>
    </domain>
    <domain>
        <recommendedName>
            <fullName evidence="15">FMN adenylyltransferase</fullName>
            <ecNumber evidence="15">2.7.7.2</ecNumber>
        </recommendedName>
        <alternativeName>
            <fullName evidence="15">FAD pyrophosphorylase</fullName>
        </alternativeName>
        <alternativeName>
            <fullName evidence="15">FAD synthase</fullName>
        </alternativeName>
    </domain>
</protein>
<keyword evidence="4 15" id="KW-0285">Flavoprotein</keyword>
<organism evidence="17 18">
    <name type="scientific">Companilactobacillus nuruki</name>
    <dbReference type="NCBI Taxonomy" id="1993540"/>
    <lineage>
        <taxon>Bacteria</taxon>
        <taxon>Bacillati</taxon>
        <taxon>Bacillota</taxon>
        <taxon>Bacilli</taxon>
        <taxon>Lactobacillales</taxon>
        <taxon>Lactobacillaceae</taxon>
        <taxon>Companilactobacillus</taxon>
    </lineage>
</organism>
<evidence type="ECO:0000259" key="16">
    <source>
        <dbReference type="SMART" id="SM00904"/>
    </source>
</evidence>
<feature type="domain" description="Riboflavin kinase" evidence="16">
    <location>
        <begin position="184"/>
        <end position="309"/>
    </location>
</feature>
<evidence type="ECO:0000256" key="8">
    <source>
        <dbReference type="ARBA" id="ARBA00022741"/>
    </source>
</evidence>
<dbReference type="GO" id="GO:0009231">
    <property type="term" value="P:riboflavin biosynthetic process"/>
    <property type="evidence" value="ECO:0007669"/>
    <property type="project" value="InterPro"/>
</dbReference>
<evidence type="ECO:0000313" key="17">
    <source>
        <dbReference type="EMBL" id="PMD68418.1"/>
    </source>
</evidence>
<name>A0A2N7ASU2_9LACO</name>
<dbReference type="OrthoDB" id="9803667at2"/>
<comment type="similarity">
    <text evidence="15">Belongs to the ribF family.</text>
</comment>
<dbReference type="EC" id="2.7.1.26" evidence="15"/>
<dbReference type="InterPro" id="IPR014729">
    <property type="entry name" value="Rossmann-like_a/b/a_fold"/>
</dbReference>
<dbReference type="InterPro" id="IPR023468">
    <property type="entry name" value="Riboflavin_kinase"/>
</dbReference>
<dbReference type="PANTHER" id="PTHR22749:SF6">
    <property type="entry name" value="RIBOFLAVIN KINASE"/>
    <property type="match status" value="1"/>
</dbReference>
<dbReference type="Proteomes" id="UP000235649">
    <property type="component" value="Unassembled WGS sequence"/>
</dbReference>
<dbReference type="PANTHER" id="PTHR22749">
    <property type="entry name" value="RIBOFLAVIN KINASE/FMN ADENYLYLTRANSFERASE"/>
    <property type="match status" value="1"/>
</dbReference>
<evidence type="ECO:0000256" key="10">
    <source>
        <dbReference type="ARBA" id="ARBA00022827"/>
    </source>
</evidence>
<dbReference type="NCBIfam" id="NF004162">
    <property type="entry name" value="PRK05627.1-5"/>
    <property type="match status" value="1"/>
</dbReference>
<dbReference type="InterPro" id="IPR023465">
    <property type="entry name" value="Riboflavin_kinase_dom_sf"/>
</dbReference>
<keyword evidence="8 15" id="KW-0547">Nucleotide-binding</keyword>
<keyword evidence="18" id="KW-1185">Reference proteome</keyword>
<keyword evidence="12" id="KW-0511">Multifunctional enzyme</keyword>
<gene>
    <name evidence="17" type="primary">ribF</name>
    <name evidence="17" type="ORF">CBP76_09340</name>
</gene>
<evidence type="ECO:0000256" key="2">
    <source>
        <dbReference type="ARBA" id="ARBA00004726"/>
    </source>
</evidence>
<evidence type="ECO:0000256" key="13">
    <source>
        <dbReference type="ARBA" id="ARBA00047880"/>
    </source>
</evidence>
<comment type="function">
    <text evidence="1">Catalyzes the phosphorylation of riboflavin to FMN followed by the adenylation of FMN to FAD.</text>
</comment>
<dbReference type="GO" id="GO:0008531">
    <property type="term" value="F:riboflavin kinase activity"/>
    <property type="evidence" value="ECO:0007669"/>
    <property type="project" value="UniProtKB-UniRule"/>
</dbReference>
<evidence type="ECO:0000313" key="18">
    <source>
        <dbReference type="Proteomes" id="UP000235649"/>
    </source>
</evidence>
<dbReference type="UniPathway" id="UPA00276">
    <property type="reaction ID" value="UER00406"/>
</dbReference>
<comment type="pathway">
    <text evidence="2 15">Cofactor biosynthesis; FAD biosynthesis; FAD from FMN: step 1/1.</text>
</comment>
<keyword evidence="5 15" id="KW-0288">FMN</keyword>
<comment type="catalytic activity">
    <reaction evidence="14 15">
        <text>FMN + ATP + H(+) = FAD + diphosphate</text>
        <dbReference type="Rhea" id="RHEA:17237"/>
        <dbReference type="ChEBI" id="CHEBI:15378"/>
        <dbReference type="ChEBI" id="CHEBI:30616"/>
        <dbReference type="ChEBI" id="CHEBI:33019"/>
        <dbReference type="ChEBI" id="CHEBI:57692"/>
        <dbReference type="ChEBI" id="CHEBI:58210"/>
        <dbReference type="EC" id="2.7.7.2"/>
    </reaction>
</comment>
<evidence type="ECO:0000256" key="11">
    <source>
        <dbReference type="ARBA" id="ARBA00022840"/>
    </source>
</evidence>
<dbReference type="NCBIfam" id="TIGR00083">
    <property type="entry name" value="ribF"/>
    <property type="match status" value="1"/>
</dbReference>
<accession>A0A2N7ASU2</accession>
<evidence type="ECO:0000256" key="4">
    <source>
        <dbReference type="ARBA" id="ARBA00022630"/>
    </source>
</evidence>
<dbReference type="PIRSF" id="PIRSF004491">
    <property type="entry name" value="FAD_Synth"/>
    <property type="match status" value="1"/>
</dbReference>
<dbReference type="CDD" id="cd02064">
    <property type="entry name" value="FAD_synthetase_N"/>
    <property type="match status" value="1"/>
</dbReference>
<reference evidence="17 18" key="1">
    <citation type="submission" date="2017-05" db="EMBL/GenBank/DDBJ databases">
        <title>Lactobacillus nurukis nov., sp. nov., isolated from nuruk.</title>
        <authorList>
            <person name="Kim S.-J."/>
        </authorList>
    </citation>
    <scope>NUCLEOTIDE SEQUENCE [LARGE SCALE GENOMIC DNA]</scope>
    <source>
        <strain evidence="17 18">SYF10-1a</strain>
    </source>
</reference>
<dbReference type="GO" id="GO:0003919">
    <property type="term" value="F:FMN adenylyltransferase activity"/>
    <property type="evidence" value="ECO:0007669"/>
    <property type="project" value="UniProtKB-UniRule"/>
</dbReference>
<dbReference type="InterPro" id="IPR002606">
    <property type="entry name" value="Riboflavin_kinase_bac"/>
</dbReference>
<dbReference type="InterPro" id="IPR015864">
    <property type="entry name" value="FAD_synthase"/>
</dbReference>
<dbReference type="GO" id="GO:0006747">
    <property type="term" value="P:FAD biosynthetic process"/>
    <property type="evidence" value="ECO:0007669"/>
    <property type="project" value="UniProtKB-UniRule"/>
</dbReference>
<dbReference type="UniPathway" id="UPA00277">
    <property type="reaction ID" value="UER00407"/>
</dbReference>